<evidence type="ECO:0000256" key="1">
    <source>
        <dbReference type="SAM" id="Phobius"/>
    </source>
</evidence>
<reference evidence="2" key="2">
    <citation type="submission" date="2022-06" db="UniProtKB">
        <authorList>
            <consortium name="EnsemblMetazoa"/>
        </authorList>
    </citation>
    <scope>IDENTIFICATION</scope>
    <source>
        <strain evidence="2">DF5081</strain>
    </source>
</reference>
<keyword evidence="1" id="KW-0472">Membrane</keyword>
<dbReference type="AlphaFoldDB" id="A0A8R1E9P0"/>
<keyword evidence="3" id="KW-1185">Reference proteome</keyword>
<dbReference type="EnsemblMetazoa" id="CJA25725.1">
    <property type="protein sequence ID" value="CJA25725.1"/>
    <property type="gene ID" value="WBGene00181297"/>
</dbReference>
<name>A0A8R1E9P0_CAEJA</name>
<keyword evidence="1" id="KW-0812">Transmembrane</keyword>
<reference evidence="3" key="1">
    <citation type="submission" date="2010-08" db="EMBL/GenBank/DDBJ databases">
        <authorList>
            <consortium name="Caenorhabditis japonica Sequencing Consortium"/>
            <person name="Wilson R.K."/>
        </authorList>
    </citation>
    <scope>NUCLEOTIDE SEQUENCE [LARGE SCALE GENOMIC DNA]</scope>
    <source>
        <strain evidence="3">DF5081</strain>
    </source>
</reference>
<dbReference type="EnsemblMetazoa" id="CJA25725.2">
    <property type="protein sequence ID" value="CJA25725.2"/>
    <property type="gene ID" value="WBGene00181297"/>
</dbReference>
<protein>
    <recommendedName>
        <fullName evidence="4">Transmembrane protein</fullName>
    </recommendedName>
</protein>
<feature type="transmembrane region" description="Helical" evidence="1">
    <location>
        <begin position="12"/>
        <end position="35"/>
    </location>
</feature>
<evidence type="ECO:0008006" key="4">
    <source>
        <dbReference type="Google" id="ProtNLM"/>
    </source>
</evidence>
<evidence type="ECO:0000313" key="2">
    <source>
        <dbReference type="EnsemblMetazoa" id="CJA25725.1"/>
    </source>
</evidence>
<organism evidence="2 3">
    <name type="scientific">Caenorhabditis japonica</name>
    <dbReference type="NCBI Taxonomy" id="281687"/>
    <lineage>
        <taxon>Eukaryota</taxon>
        <taxon>Metazoa</taxon>
        <taxon>Ecdysozoa</taxon>
        <taxon>Nematoda</taxon>
        <taxon>Chromadorea</taxon>
        <taxon>Rhabditida</taxon>
        <taxon>Rhabditina</taxon>
        <taxon>Rhabditomorpha</taxon>
        <taxon>Rhabditoidea</taxon>
        <taxon>Rhabditidae</taxon>
        <taxon>Peloderinae</taxon>
        <taxon>Caenorhabditis</taxon>
    </lineage>
</organism>
<sequence length="123" mass="14533">MLSLFFRFCSYFNIHPISILFFLLTTQLFYVSVLFHHHHHPAPDCSSIDVLFVVVVLTAALMPIFTIKRNEGGMNGVARRKQFKLRPWQSTALPLRHDHYTWVLIKSMYIFRKKKKELGIKKL</sequence>
<evidence type="ECO:0000313" key="3">
    <source>
        <dbReference type="Proteomes" id="UP000005237"/>
    </source>
</evidence>
<proteinExistence type="predicted"/>
<keyword evidence="1" id="KW-1133">Transmembrane helix</keyword>
<dbReference type="Proteomes" id="UP000005237">
    <property type="component" value="Unassembled WGS sequence"/>
</dbReference>
<accession>A0A8R1E9P0</accession>
<feature type="transmembrane region" description="Helical" evidence="1">
    <location>
        <begin position="47"/>
        <end position="65"/>
    </location>
</feature>